<evidence type="ECO:0000256" key="1">
    <source>
        <dbReference type="SAM" id="SignalP"/>
    </source>
</evidence>
<feature type="signal peptide" evidence="1">
    <location>
        <begin position="1"/>
        <end position="18"/>
    </location>
</feature>
<gene>
    <name evidence="2" type="ORF">E0F98_12070</name>
</gene>
<protein>
    <submittedName>
        <fullName evidence="2">Uncharacterized protein</fullName>
    </submittedName>
</protein>
<sequence length="263" mass="31279">MKKLFLFFSLLSLSFVFGQNQQIFVKKLDSLDVKADNYLGQDQFDFYYYIRNTILFKFKDDQSFEYKNTSFGEITKIDIQNPLKIVLFYENFNAVVLLDNQLNEIQQLNFSENTNSILASATGIAAQNQLWVYNSLNQQLGLFNYLKNEYKTISTAFAENIKYYQTDFNTFYWIDDKNNWFSCDIFGRIKTKGKIPDFDTVAIINEHQFIYSKNNKLFLEDFEKKQKHEIELSEKTFKKFYYKDQILSIFTSKGIMNYKITTP</sequence>
<keyword evidence="3" id="KW-1185">Reference proteome</keyword>
<evidence type="ECO:0000313" key="3">
    <source>
        <dbReference type="Proteomes" id="UP000294597"/>
    </source>
</evidence>
<dbReference type="Proteomes" id="UP000294597">
    <property type="component" value="Unassembled WGS sequence"/>
</dbReference>
<dbReference type="RefSeq" id="WP_132111808.1">
    <property type="nucleotide sequence ID" value="NZ_SMFO01000009.1"/>
</dbReference>
<keyword evidence="1" id="KW-0732">Signal</keyword>
<feature type="chain" id="PRO_5020591690" evidence="1">
    <location>
        <begin position="19"/>
        <end position="263"/>
    </location>
</feature>
<comment type="caution">
    <text evidence="2">The sequence shown here is derived from an EMBL/GenBank/DDBJ whole genome shotgun (WGS) entry which is preliminary data.</text>
</comment>
<proteinExistence type="predicted"/>
<reference evidence="2 3" key="1">
    <citation type="submission" date="2019-03" db="EMBL/GenBank/DDBJ databases">
        <title>Flavobacterium TSA-D2 sp. nov., isolated from arctic soil.</title>
        <authorList>
            <person name="Chaudhary D.K."/>
        </authorList>
    </citation>
    <scope>NUCLEOTIDE SEQUENCE [LARGE SCALE GENOMIC DNA]</scope>
    <source>
        <strain evidence="2 3">TSA-D2</strain>
    </source>
</reference>
<accession>A0A4R5CQV6</accession>
<name>A0A4R5CQV6_9FLAO</name>
<dbReference type="EMBL" id="SMFO01000009">
    <property type="protein sequence ID" value="TDE02912.1"/>
    <property type="molecule type" value="Genomic_DNA"/>
</dbReference>
<organism evidence="2 3">
    <name type="scientific">Flavobacterium hiemivividum</name>
    <dbReference type="NCBI Taxonomy" id="2541734"/>
    <lineage>
        <taxon>Bacteria</taxon>
        <taxon>Pseudomonadati</taxon>
        <taxon>Bacteroidota</taxon>
        <taxon>Flavobacteriia</taxon>
        <taxon>Flavobacteriales</taxon>
        <taxon>Flavobacteriaceae</taxon>
        <taxon>Flavobacterium</taxon>
    </lineage>
</organism>
<evidence type="ECO:0000313" key="2">
    <source>
        <dbReference type="EMBL" id="TDE02912.1"/>
    </source>
</evidence>
<dbReference type="AlphaFoldDB" id="A0A4R5CQV6"/>